<sequence>MEKITDIETFRKRESFEEINQPNIKKTKSENSKEDIVYLKENEQSNDVNDNLNSETKEVKNNNVNIDLNVKELQNENEEINIQNDNLDEKLSNFEKCESQIQHLIEKTNDNDGVDNIPQDNKIEQQSNNLFEENNLNTEIKPETSQDFIYQFPIYEFKKETTLRSTDPIYNPRCSTHDDFSNNFEINNYFKGAKWSPDGTCILTSSNDNNLRIFELPDISNNKIEEINIKPALKVCDGESVYDYCWYPYMNSSDPSTSVFISASRDLPIHMWDAYYGTIRASYCTYDIYDQIVAPHSINFNLDGSKIFAGLNNLIQIFDISRPGQPINKKMTTPTRKSKHGQKGIISCMDFNPDYSGLLAAGSLSKSIGIYDTNNSNELVYQQKKLKGGVIQVQFSPDGNYLYSVSRQTDGIICWDIRNTGKQLCEYVRPGKTNQRISFDISKDGKYLISGDKDGYINVYELMHVIKSPEALEELNNQKIEFKSIKPTYRYEVNKDTITSVAFHPYYPIIFTCSGQRKFNMNILDEHNVENCAIDSTSEHSTTIEDSQKEIINYKCNYSENILSIWQIGTM</sequence>
<protein>
    <submittedName>
        <fullName evidence="2">WD40 repeat-like protein</fullName>
    </submittedName>
</protein>
<dbReference type="Proteomes" id="UP000193719">
    <property type="component" value="Unassembled WGS sequence"/>
</dbReference>
<dbReference type="InterPro" id="IPR015943">
    <property type="entry name" value="WD40/YVTN_repeat-like_dom_sf"/>
</dbReference>
<evidence type="ECO:0000313" key="3">
    <source>
        <dbReference type="Proteomes" id="UP000193719"/>
    </source>
</evidence>
<keyword evidence="1" id="KW-0175">Coiled coil</keyword>
<evidence type="ECO:0000313" key="2">
    <source>
        <dbReference type="EMBL" id="ORX60912.1"/>
    </source>
</evidence>
<comment type="caution">
    <text evidence="2">The sequence shown here is derived from an EMBL/GenBank/DDBJ whole genome shotgun (WGS) entry which is preliminary data.</text>
</comment>
<gene>
    <name evidence="2" type="ORF">BCR36DRAFT_314898</name>
</gene>
<dbReference type="STRING" id="1754191.A0A1Y1VP33"/>
<reference evidence="2 3" key="2">
    <citation type="submission" date="2016-08" db="EMBL/GenBank/DDBJ databases">
        <title>Pervasive Adenine N6-methylation of Active Genes in Fungi.</title>
        <authorList>
            <consortium name="DOE Joint Genome Institute"/>
            <person name="Mondo S.J."/>
            <person name="Dannebaum R.O."/>
            <person name="Kuo R.C."/>
            <person name="Labutti K."/>
            <person name="Haridas S."/>
            <person name="Kuo A."/>
            <person name="Salamov A."/>
            <person name="Ahrendt S.R."/>
            <person name="Lipzen A."/>
            <person name="Sullivan W."/>
            <person name="Andreopoulos W.B."/>
            <person name="Clum A."/>
            <person name="Lindquist E."/>
            <person name="Daum C."/>
            <person name="Ramamoorthy G.K."/>
            <person name="Gryganskyi A."/>
            <person name="Culley D."/>
            <person name="Magnuson J.K."/>
            <person name="James T.Y."/>
            <person name="O'Malley M.A."/>
            <person name="Stajich J.E."/>
            <person name="Spatafora J.W."/>
            <person name="Visel A."/>
            <person name="Grigoriev I.V."/>
        </authorList>
    </citation>
    <scope>NUCLEOTIDE SEQUENCE [LARGE SCALE GENOMIC DNA]</scope>
    <source>
        <strain evidence="3">finn</strain>
    </source>
</reference>
<name>A0A1Y1VP33_9FUNG</name>
<dbReference type="InterPro" id="IPR001680">
    <property type="entry name" value="WD40_rpt"/>
</dbReference>
<dbReference type="InterPro" id="IPR036322">
    <property type="entry name" value="WD40_repeat_dom_sf"/>
</dbReference>
<reference evidence="2 3" key="1">
    <citation type="submission" date="2016-08" db="EMBL/GenBank/DDBJ databases">
        <title>Genomes of anaerobic fungi encode conserved fungal cellulosomes for biomass hydrolysis.</title>
        <authorList>
            <consortium name="DOE Joint Genome Institute"/>
            <person name="Haitjema C.H."/>
            <person name="Gilmore S.P."/>
            <person name="Henske J.K."/>
            <person name="Solomon K.V."/>
            <person name="De Groot R."/>
            <person name="Kuo A."/>
            <person name="Mondo S.J."/>
            <person name="Salamov A.A."/>
            <person name="Labutti K."/>
            <person name="Zhao Z."/>
            <person name="Chiniquy J."/>
            <person name="Barry K."/>
            <person name="Brewer H.M."/>
            <person name="Purvine S.O."/>
            <person name="Wright A.T."/>
            <person name="Boxma B."/>
            <person name="Van Alen T."/>
            <person name="Hackstein J.H."/>
            <person name="Baker S.E."/>
            <person name="Grigoriev I.V."/>
            <person name="O'Malley M.A."/>
        </authorList>
    </citation>
    <scope>NUCLEOTIDE SEQUENCE [LARGE SCALE GENOMIC DNA]</scope>
    <source>
        <strain evidence="3">finn</strain>
    </source>
</reference>
<dbReference type="OrthoDB" id="239865at2759"/>
<feature type="coiled-coil region" evidence="1">
    <location>
        <begin position="42"/>
        <end position="107"/>
    </location>
</feature>
<dbReference type="PANTHER" id="PTHR13211:SF0">
    <property type="entry name" value="TELOMERASE CAJAL BODY PROTEIN 1"/>
    <property type="match status" value="1"/>
</dbReference>
<dbReference type="Gene3D" id="2.130.10.10">
    <property type="entry name" value="YVTN repeat-like/Quinoprotein amine dehydrogenase"/>
    <property type="match status" value="2"/>
</dbReference>
<keyword evidence="3" id="KW-1185">Reference proteome</keyword>
<dbReference type="EMBL" id="MCFH01000001">
    <property type="protein sequence ID" value="ORX60912.1"/>
    <property type="molecule type" value="Genomic_DNA"/>
</dbReference>
<dbReference type="SMART" id="SM00320">
    <property type="entry name" value="WD40"/>
    <property type="match status" value="6"/>
</dbReference>
<dbReference type="InterPro" id="IPR051150">
    <property type="entry name" value="SWT21/TCAB1_mRNA_Telomere"/>
</dbReference>
<organism evidence="2 3">
    <name type="scientific">Piromyces finnis</name>
    <dbReference type="NCBI Taxonomy" id="1754191"/>
    <lineage>
        <taxon>Eukaryota</taxon>
        <taxon>Fungi</taxon>
        <taxon>Fungi incertae sedis</taxon>
        <taxon>Chytridiomycota</taxon>
        <taxon>Chytridiomycota incertae sedis</taxon>
        <taxon>Neocallimastigomycetes</taxon>
        <taxon>Neocallimastigales</taxon>
        <taxon>Neocallimastigaceae</taxon>
        <taxon>Piromyces</taxon>
    </lineage>
</organism>
<dbReference type="SUPFAM" id="SSF50978">
    <property type="entry name" value="WD40 repeat-like"/>
    <property type="match status" value="1"/>
</dbReference>
<dbReference type="Pfam" id="PF00400">
    <property type="entry name" value="WD40"/>
    <property type="match status" value="5"/>
</dbReference>
<accession>A0A1Y1VP33</accession>
<dbReference type="AlphaFoldDB" id="A0A1Y1VP33"/>
<proteinExistence type="predicted"/>
<dbReference type="PANTHER" id="PTHR13211">
    <property type="entry name" value="TELOMERASE CAJAL BODY PROTEIN 1"/>
    <property type="match status" value="1"/>
</dbReference>
<evidence type="ECO:0000256" key="1">
    <source>
        <dbReference type="SAM" id="Coils"/>
    </source>
</evidence>